<dbReference type="OrthoDB" id="9806081at2"/>
<evidence type="ECO:0000313" key="3">
    <source>
        <dbReference type="EMBL" id="ADQ14283.1"/>
    </source>
</evidence>
<keyword evidence="1" id="KW-0812">Transmembrane</keyword>
<organism evidence="3 4">
    <name type="scientific">Halanaerobium hydrogeniformans</name>
    <name type="common">Halanaerobium sp. (strain sapolanicus)</name>
    <dbReference type="NCBI Taxonomy" id="656519"/>
    <lineage>
        <taxon>Bacteria</taxon>
        <taxon>Bacillati</taxon>
        <taxon>Bacillota</taxon>
        <taxon>Clostridia</taxon>
        <taxon>Halanaerobiales</taxon>
        <taxon>Halanaerobiaceae</taxon>
        <taxon>Halanaerobium</taxon>
    </lineage>
</organism>
<dbReference type="RefSeq" id="WP_013405374.1">
    <property type="nucleotide sequence ID" value="NC_014654.1"/>
</dbReference>
<evidence type="ECO:0000313" key="4">
    <source>
        <dbReference type="Proteomes" id="UP000007434"/>
    </source>
</evidence>
<dbReference type="CDD" id="cd09626">
    <property type="entry name" value="DOMON_glucodextranase_like"/>
    <property type="match status" value="1"/>
</dbReference>
<dbReference type="STRING" id="656519.Halsa_0836"/>
<proteinExistence type="predicted"/>
<reference evidence="3 4" key="2">
    <citation type="journal article" date="2011" name="J. Bacteriol.">
        <title>Complete Genome Sequence of the Haloalkaliphilic, Hydrogen Producing Halanaerobium hydrogenoformans.</title>
        <authorList>
            <person name="Brown S.D."/>
            <person name="Begemann M.B."/>
            <person name="Mormile M.R."/>
            <person name="Wall J.D."/>
            <person name="Han C.S."/>
            <person name="Goodwin L.A."/>
            <person name="Pitluck S."/>
            <person name="Land M.L."/>
            <person name="Hauser L.J."/>
            <person name="Elias D.A."/>
        </authorList>
    </citation>
    <scope>NUCLEOTIDE SEQUENCE [LARGE SCALE GENOMIC DNA]</scope>
    <source>
        <strain evidence="4">sapolanicus</strain>
    </source>
</reference>
<dbReference type="AlphaFoldDB" id="E4RN66"/>
<evidence type="ECO:0000256" key="1">
    <source>
        <dbReference type="SAM" id="Phobius"/>
    </source>
</evidence>
<sequence length="312" mass="36378">MTLLSRKIWQIIILLSILIFLISFLMTAVSAAEYRVVFNHLDARGDDFGPGDYEYPLNHIFHQADNLFDIQALTIFESEHSYRFRFSFGNLTDPWDSEYGFSLPLIEIYLDNQSSGADQPFHEGANISFSDDFKWNKFLKISGWWARLYTPESEEEFLNLNELALDDKHQAQSAEIIRDDNDLYLTLAKSELGSLDDSSIVLLVGSFDPFGYDYYRDLSRRRQLWKIYTETDLDLAKAPRVMDILTPGPYSQRDILDNELAEVPAIRVKPPLPTRRRGLIEFFMIENLLIVFAFLIYLVLIKVIVHKFEYKK</sequence>
<keyword evidence="1" id="KW-1133">Transmembrane helix</keyword>
<dbReference type="KEGG" id="has:Halsa_0836"/>
<evidence type="ECO:0000259" key="2">
    <source>
        <dbReference type="Pfam" id="PF09985"/>
    </source>
</evidence>
<reference evidence="3 4" key="1">
    <citation type="submission" date="2010-11" db="EMBL/GenBank/DDBJ databases">
        <title>Complete sequence of Halanaerobium sp. sapolanicus.</title>
        <authorList>
            <consortium name="US DOE Joint Genome Institute"/>
            <person name="Lucas S."/>
            <person name="Copeland A."/>
            <person name="Lapidus A."/>
            <person name="Cheng J.-F."/>
            <person name="Bruce D."/>
            <person name="Goodwin L."/>
            <person name="Pitluck S."/>
            <person name="Davenport K."/>
            <person name="Detter J.C."/>
            <person name="Han C."/>
            <person name="Tapia R."/>
            <person name="Land M."/>
            <person name="Hauser L."/>
            <person name="Jeffries C."/>
            <person name="Kyrpides N."/>
            <person name="Ivanova N."/>
            <person name="Mikhailova N."/>
            <person name="Begemann M.B."/>
            <person name="Mormile M.R."/>
            <person name="Wall J.D."/>
            <person name="Elias D.A."/>
            <person name="Woyke T."/>
        </authorList>
    </citation>
    <scope>NUCLEOTIDE SEQUENCE [LARGE SCALE GENOMIC DNA]</scope>
    <source>
        <strain evidence="4">sapolanicus</strain>
    </source>
</reference>
<dbReference type="Pfam" id="PF09985">
    <property type="entry name" value="Glucodextran_C"/>
    <property type="match status" value="1"/>
</dbReference>
<keyword evidence="1" id="KW-0472">Membrane</keyword>
<dbReference type="eggNOG" id="COG4945">
    <property type="taxonomic scope" value="Bacteria"/>
</dbReference>
<dbReference type="HOGENOM" id="CLU_077116_0_0_9"/>
<gene>
    <name evidence="3" type="ordered locus">Halsa_0836</name>
</gene>
<dbReference type="InterPro" id="IPR019248">
    <property type="entry name" value="Glucodextran_C"/>
</dbReference>
<dbReference type="Gene3D" id="2.60.40.1190">
    <property type="match status" value="1"/>
</dbReference>
<feature type="transmembrane region" description="Helical" evidence="1">
    <location>
        <begin position="282"/>
        <end position="305"/>
    </location>
</feature>
<feature type="domain" description="Glucodextranase-like C-terminal" evidence="2">
    <location>
        <begin position="38"/>
        <end position="258"/>
    </location>
</feature>
<dbReference type="EMBL" id="CP002304">
    <property type="protein sequence ID" value="ADQ14283.1"/>
    <property type="molecule type" value="Genomic_DNA"/>
</dbReference>
<dbReference type="Proteomes" id="UP000007434">
    <property type="component" value="Chromosome"/>
</dbReference>
<name>E4RN66_HALHG</name>
<dbReference type="SUPFAM" id="SSF49344">
    <property type="entry name" value="CBD9-like"/>
    <property type="match status" value="1"/>
</dbReference>
<accession>E4RN66</accession>
<keyword evidence="4" id="KW-1185">Reference proteome</keyword>
<protein>
    <recommendedName>
        <fullName evidence="2">Glucodextranase-like C-terminal domain-containing protein</fullName>
    </recommendedName>
</protein>